<reference evidence="2" key="1">
    <citation type="submission" date="2023-02" db="EMBL/GenBank/DDBJ databases">
        <title>Colletotrichum kahawae CIFC_Que2 genome sequencing and assembly.</title>
        <authorList>
            <person name="Baroncelli R."/>
        </authorList>
    </citation>
    <scope>NUCLEOTIDE SEQUENCE</scope>
    <source>
        <strain evidence="2">CIFC_Que2</strain>
    </source>
</reference>
<dbReference type="AlphaFoldDB" id="A0AAE0D014"/>
<feature type="compositionally biased region" description="Polar residues" evidence="1">
    <location>
        <begin position="58"/>
        <end position="93"/>
    </location>
</feature>
<organism evidence="2 3">
    <name type="scientific">Colletotrichum kahawae</name>
    <name type="common">Coffee berry disease fungus</name>
    <dbReference type="NCBI Taxonomy" id="34407"/>
    <lineage>
        <taxon>Eukaryota</taxon>
        <taxon>Fungi</taxon>
        <taxon>Dikarya</taxon>
        <taxon>Ascomycota</taxon>
        <taxon>Pezizomycotina</taxon>
        <taxon>Sordariomycetes</taxon>
        <taxon>Hypocreomycetidae</taxon>
        <taxon>Glomerellales</taxon>
        <taxon>Glomerellaceae</taxon>
        <taxon>Colletotrichum</taxon>
        <taxon>Colletotrichum gloeosporioides species complex</taxon>
    </lineage>
</organism>
<dbReference type="EMBL" id="VYYT01000521">
    <property type="protein sequence ID" value="KAK2733020.1"/>
    <property type="molecule type" value="Genomic_DNA"/>
</dbReference>
<sequence>MTQALILISPSSSNIDKEPPTPDDVQTCGGQGCSSLAGPPEKKATFSSSRKAPRADATNASSHRTEMPSVTPNQLKTATPHEPSQSPSTVFHQTKTLPMYIMETTGISSRRGTCTYINREHVFAAVSSNAGDGKHNNLFSAHLEPAPLALIASDPPGSRSPSPLDH</sequence>
<dbReference type="Proteomes" id="UP001281614">
    <property type="component" value="Unassembled WGS sequence"/>
</dbReference>
<gene>
    <name evidence="2" type="ORF">CKAH01_08518</name>
</gene>
<feature type="compositionally biased region" description="Polar residues" evidence="1">
    <location>
        <begin position="1"/>
        <end position="14"/>
    </location>
</feature>
<protein>
    <submittedName>
        <fullName evidence="2">Uncharacterized protein</fullName>
    </submittedName>
</protein>
<feature type="region of interest" description="Disordered" evidence="1">
    <location>
        <begin position="1"/>
        <end position="93"/>
    </location>
</feature>
<proteinExistence type="predicted"/>
<evidence type="ECO:0000256" key="1">
    <source>
        <dbReference type="SAM" id="MobiDB-lite"/>
    </source>
</evidence>
<evidence type="ECO:0000313" key="2">
    <source>
        <dbReference type="EMBL" id="KAK2733020.1"/>
    </source>
</evidence>
<accession>A0AAE0D014</accession>
<comment type="caution">
    <text evidence="2">The sequence shown here is derived from an EMBL/GenBank/DDBJ whole genome shotgun (WGS) entry which is preliminary data.</text>
</comment>
<keyword evidence="3" id="KW-1185">Reference proteome</keyword>
<evidence type="ECO:0000313" key="3">
    <source>
        <dbReference type="Proteomes" id="UP001281614"/>
    </source>
</evidence>
<name>A0AAE0D014_COLKA</name>